<comment type="caution">
    <text evidence="1">The sequence shown here is derived from an EMBL/GenBank/DDBJ whole genome shotgun (WGS) entry which is preliminary data.</text>
</comment>
<proteinExistence type="predicted"/>
<dbReference type="Proteomes" id="UP000773850">
    <property type="component" value="Unassembled WGS sequence"/>
</dbReference>
<gene>
    <name evidence="1" type="ORF">GS8_1573</name>
</gene>
<dbReference type="EMBL" id="LUCS01000027">
    <property type="protein sequence ID" value="KAF6510902.1"/>
    <property type="molecule type" value="Genomic_DNA"/>
</dbReference>
<keyword evidence="2" id="KW-1185">Reference proteome</keyword>
<name>A0ABQ7HFB3_GEOSE</name>
<organism evidence="1 2">
    <name type="scientific">Geobacillus stearothermophilus</name>
    <name type="common">Bacillus stearothermophilus</name>
    <dbReference type="NCBI Taxonomy" id="1422"/>
    <lineage>
        <taxon>Bacteria</taxon>
        <taxon>Bacillati</taxon>
        <taxon>Bacillota</taxon>
        <taxon>Bacilli</taxon>
        <taxon>Bacillales</taxon>
        <taxon>Anoxybacillaceae</taxon>
        <taxon>Geobacillus</taxon>
    </lineage>
</organism>
<evidence type="ECO:0000313" key="2">
    <source>
        <dbReference type="Proteomes" id="UP000773850"/>
    </source>
</evidence>
<reference evidence="1 2" key="1">
    <citation type="submission" date="2016-03" db="EMBL/GenBank/DDBJ databases">
        <title>Spore heat resistance.</title>
        <authorList>
            <person name="Boekhorst J."/>
            <person name="Berendsen E.M."/>
            <person name="Wells-Bennik M.H."/>
            <person name="Kuipers O.P."/>
        </authorList>
    </citation>
    <scope>NUCLEOTIDE SEQUENCE [LARGE SCALE GENOMIC DNA]</scope>
    <source>
        <strain evidence="1 2">GS8</strain>
    </source>
</reference>
<protein>
    <submittedName>
        <fullName evidence="1">Uncharacterized protein</fullName>
    </submittedName>
</protein>
<sequence>MPLFLLTMVHLRPEGLQLQKACHHVLLEPVCGSNAFLSPSLASVSCRLQ</sequence>
<accession>A0ABQ7HFB3</accession>
<evidence type="ECO:0000313" key="1">
    <source>
        <dbReference type="EMBL" id="KAF6510902.1"/>
    </source>
</evidence>